<keyword evidence="5 6" id="KW-0472">Membrane</keyword>
<proteinExistence type="inferred from homology"/>
<evidence type="ECO:0000256" key="3">
    <source>
        <dbReference type="ARBA" id="ARBA00022692"/>
    </source>
</evidence>
<dbReference type="InterPro" id="IPR004923">
    <property type="entry name" value="FTR1/Fip1/EfeU"/>
</dbReference>
<sequence length="307" mass="32378">MGQAFLASYLIGLREGLEMVLVVSILVAYLVKTGRRKQLLPVWLGVLAAVIVSLTFGWVLTYVSSTVLYGPQHELFDAITSTIAVALVTWMIFWMRRTARRLSGELRGRLDGAIGMGVGAVVGIAFLAIVREGLETTLLFFASAQGATTAAPLVGIGAGLLTAVGIGVLLYVGAIKINLSKFFTVSGVLLIFVAAGIFKYAIHDFQEAGVLPGLNHLAYDASGWLDPASWYGAVVSGLFNITPQPSVLESIAYVVYLVPVLTIFLWPSRKKTATAAPAAPATAAPNVVADVAPAVPAPTEKPSHARA</sequence>
<feature type="transmembrane region" description="Helical" evidence="6">
    <location>
        <begin position="75"/>
        <end position="93"/>
    </location>
</feature>
<dbReference type="Pfam" id="PF03239">
    <property type="entry name" value="FTR1"/>
    <property type="match status" value="1"/>
</dbReference>
<evidence type="ECO:0000313" key="7">
    <source>
        <dbReference type="EMBL" id="NYJ05490.1"/>
    </source>
</evidence>
<name>A0A853CC61_9ACTN</name>
<dbReference type="RefSeq" id="WP_179716136.1">
    <property type="nucleotide sequence ID" value="NZ_JACBZT010000001.1"/>
</dbReference>
<dbReference type="EMBL" id="JACBZT010000001">
    <property type="protein sequence ID" value="NYJ05490.1"/>
    <property type="molecule type" value="Genomic_DNA"/>
</dbReference>
<dbReference type="GO" id="GO:0033573">
    <property type="term" value="C:high-affinity iron permease complex"/>
    <property type="evidence" value="ECO:0007669"/>
    <property type="project" value="InterPro"/>
</dbReference>
<evidence type="ECO:0000256" key="6">
    <source>
        <dbReference type="SAM" id="Phobius"/>
    </source>
</evidence>
<evidence type="ECO:0000256" key="4">
    <source>
        <dbReference type="ARBA" id="ARBA00022989"/>
    </source>
</evidence>
<evidence type="ECO:0000313" key="8">
    <source>
        <dbReference type="Proteomes" id="UP000541969"/>
    </source>
</evidence>
<evidence type="ECO:0000256" key="2">
    <source>
        <dbReference type="ARBA" id="ARBA00008333"/>
    </source>
</evidence>
<protein>
    <submittedName>
        <fullName evidence="7">High-affinity iron transporter</fullName>
    </submittedName>
</protein>
<accession>A0A853CC61</accession>
<dbReference type="PANTHER" id="PTHR31632">
    <property type="entry name" value="IRON TRANSPORTER FTH1"/>
    <property type="match status" value="1"/>
</dbReference>
<feature type="transmembrane region" description="Helical" evidence="6">
    <location>
        <begin position="247"/>
        <end position="266"/>
    </location>
</feature>
<comment type="subcellular location">
    <subcellularLocation>
        <location evidence="1">Membrane</location>
        <topology evidence="1">Multi-pass membrane protein</topology>
    </subcellularLocation>
</comment>
<dbReference type="AlphaFoldDB" id="A0A853CC61"/>
<reference evidence="7 8" key="1">
    <citation type="submission" date="2020-07" db="EMBL/GenBank/DDBJ databases">
        <title>Sequencing the genomes of 1000 actinobacteria strains.</title>
        <authorList>
            <person name="Klenk H.-P."/>
        </authorList>
    </citation>
    <scope>NUCLEOTIDE SEQUENCE [LARGE SCALE GENOMIC DNA]</scope>
    <source>
        <strain evidence="7 8">DSM 104001</strain>
    </source>
</reference>
<gene>
    <name evidence="7" type="ORF">GGQ55_001768</name>
</gene>
<feature type="transmembrane region" description="Helical" evidence="6">
    <location>
        <begin position="42"/>
        <end position="63"/>
    </location>
</feature>
<dbReference type="NCBIfam" id="NF041756">
    <property type="entry name" value="EfeU"/>
    <property type="match status" value="1"/>
</dbReference>
<evidence type="ECO:0000256" key="5">
    <source>
        <dbReference type="ARBA" id="ARBA00023136"/>
    </source>
</evidence>
<feature type="transmembrane region" description="Helical" evidence="6">
    <location>
        <begin position="150"/>
        <end position="175"/>
    </location>
</feature>
<feature type="transmembrane region" description="Helical" evidence="6">
    <location>
        <begin position="113"/>
        <end position="130"/>
    </location>
</feature>
<dbReference type="GO" id="GO:0015093">
    <property type="term" value="F:ferrous iron transmembrane transporter activity"/>
    <property type="evidence" value="ECO:0007669"/>
    <property type="project" value="TreeGrafter"/>
</dbReference>
<keyword evidence="4 6" id="KW-1133">Transmembrane helix</keyword>
<evidence type="ECO:0000256" key="1">
    <source>
        <dbReference type="ARBA" id="ARBA00004141"/>
    </source>
</evidence>
<organism evidence="7 8">
    <name type="scientific">Petropleomorpha daqingensis</name>
    <dbReference type="NCBI Taxonomy" id="2026353"/>
    <lineage>
        <taxon>Bacteria</taxon>
        <taxon>Bacillati</taxon>
        <taxon>Actinomycetota</taxon>
        <taxon>Actinomycetes</taxon>
        <taxon>Geodermatophilales</taxon>
        <taxon>Geodermatophilaceae</taxon>
        <taxon>Petropleomorpha</taxon>
    </lineage>
</organism>
<comment type="similarity">
    <text evidence="2">Belongs to the oxidase-dependent Fe transporter (OFeT) (TC 9.A.10.1) family.</text>
</comment>
<comment type="caution">
    <text evidence="7">The sequence shown here is derived from an EMBL/GenBank/DDBJ whole genome shotgun (WGS) entry which is preliminary data.</text>
</comment>
<dbReference type="Proteomes" id="UP000541969">
    <property type="component" value="Unassembled WGS sequence"/>
</dbReference>
<feature type="transmembrane region" description="Helical" evidence="6">
    <location>
        <begin position="6"/>
        <end position="30"/>
    </location>
</feature>
<feature type="transmembrane region" description="Helical" evidence="6">
    <location>
        <begin position="182"/>
        <end position="202"/>
    </location>
</feature>
<dbReference type="PANTHER" id="PTHR31632:SF2">
    <property type="entry name" value="PLASMA MEMBRANE IRON PERMEASE"/>
    <property type="match status" value="1"/>
</dbReference>
<keyword evidence="3 6" id="KW-0812">Transmembrane</keyword>
<keyword evidence="8" id="KW-1185">Reference proteome</keyword>